<dbReference type="EMBL" id="CAJNBK010000001">
    <property type="protein sequence ID" value="CAE6695822.1"/>
    <property type="molecule type" value="Genomic_DNA"/>
</dbReference>
<keyword evidence="3" id="KW-1185">Reference proteome</keyword>
<name>A0ABM8QGH5_9BURK</name>
<organism evidence="2 3">
    <name type="scientific">Paraburkholderia haematera</name>
    <dbReference type="NCBI Taxonomy" id="2793077"/>
    <lineage>
        <taxon>Bacteria</taxon>
        <taxon>Pseudomonadati</taxon>
        <taxon>Pseudomonadota</taxon>
        <taxon>Betaproteobacteria</taxon>
        <taxon>Burkholderiales</taxon>
        <taxon>Burkholderiaceae</taxon>
        <taxon>Paraburkholderia</taxon>
    </lineage>
</organism>
<sequence length="196" mass="21653">MSRCRDSLNFELCSLKPELAAHIRARRRRTLSRKNNDLRSKSLSCSIARAVRTRTFSDCAWSRKLRGQRSFQGKPPEADHIPQSCSGNSKNMMRAAAVMLALSASSVSNLTSQFSSFINKPTRNNADASPPRCLSAGLHRGLRMSITRSTPGNTSTAGLNVSDHDCRHRSPRANRPARVLRPRADYSDGITLGNTK</sequence>
<evidence type="ECO:0000256" key="1">
    <source>
        <dbReference type="SAM" id="MobiDB-lite"/>
    </source>
</evidence>
<dbReference type="Proteomes" id="UP000672526">
    <property type="component" value="Unassembled WGS sequence"/>
</dbReference>
<feature type="region of interest" description="Disordered" evidence="1">
    <location>
        <begin position="147"/>
        <end position="196"/>
    </location>
</feature>
<evidence type="ECO:0000313" key="2">
    <source>
        <dbReference type="EMBL" id="CAE6695822.1"/>
    </source>
</evidence>
<feature type="region of interest" description="Disordered" evidence="1">
    <location>
        <begin position="67"/>
        <end position="87"/>
    </location>
</feature>
<reference evidence="2 3" key="1">
    <citation type="submission" date="2021-02" db="EMBL/GenBank/DDBJ databases">
        <authorList>
            <person name="Vanwijnsberghe S."/>
        </authorList>
    </citation>
    <scope>NUCLEOTIDE SEQUENCE [LARGE SCALE GENOMIC DNA]</scope>
    <source>
        <strain evidence="2 3">LMG 31837</strain>
    </source>
</reference>
<feature type="compositionally biased region" description="Polar residues" evidence="1">
    <location>
        <begin position="147"/>
        <end position="159"/>
    </location>
</feature>
<evidence type="ECO:0000313" key="3">
    <source>
        <dbReference type="Proteomes" id="UP000672526"/>
    </source>
</evidence>
<comment type="caution">
    <text evidence="2">The sequence shown here is derived from an EMBL/GenBank/DDBJ whole genome shotgun (WGS) entry which is preliminary data.</text>
</comment>
<accession>A0ABM8QGH5</accession>
<gene>
    <name evidence="2" type="ORF">R69888_00462</name>
</gene>
<protein>
    <submittedName>
        <fullName evidence="2">Uncharacterized protein</fullName>
    </submittedName>
</protein>
<proteinExistence type="predicted"/>